<comment type="caution">
    <text evidence="1">The sequence shown here is derived from an EMBL/GenBank/DDBJ whole genome shotgun (WGS) entry which is preliminary data.</text>
</comment>
<dbReference type="GO" id="GO:0006270">
    <property type="term" value="P:DNA replication initiation"/>
    <property type="evidence" value="ECO:0007669"/>
    <property type="project" value="InterPro"/>
</dbReference>
<gene>
    <name evidence="1" type="ORF">ABS24_06725</name>
</gene>
<sequence length="221" mass="24262">MANSKDIQKVASEIAASSKISPTVAGRPKSTPAASPELIDAINQVFALFRANYHNQYYSAFGDKNESVGLAKKLWLSKLNGFAPVTICAAAEKIIADSEYLPTLHKMLNACRYVGMPTGLPAPRKAYQEACNKRSPKAEQSWSHPAVYLAGRDTGWYMLANAIETKALPAFSEIYQQYCDRIIAGEKLAVDLPPALPEVSQVPATKKYNQQQLDNLKKLLD</sequence>
<dbReference type="InterPro" id="IPR009731">
    <property type="entry name" value="P-like"/>
</dbReference>
<dbReference type="Pfam" id="PF06992">
    <property type="entry name" value="Phage_lambda_P"/>
    <property type="match status" value="1"/>
</dbReference>
<dbReference type="Proteomes" id="UP000051213">
    <property type="component" value="Unassembled WGS sequence"/>
</dbReference>
<reference evidence="1 2" key="1">
    <citation type="submission" date="2015-10" db="EMBL/GenBank/DDBJ databases">
        <title>Metagenome-Assembled Genomes uncover a global brackish microbiome.</title>
        <authorList>
            <person name="Hugerth L.W."/>
            <person name="Larsson J."/>
            <person name="Alneberg J."/>
            <person name="Lindh M.V."/>
            <person name="Legrand C."/>
            <person name="Pinhassi J."/>
            <person name="Andersson A.F."/>
        </authorList>
    </citation>
    <scope>NUCLEOTIDE SEQUENCE [LARGE SCALE GENOMIC DNA]</scope>
    <source>
        <strain evidence="1">BACL26 MAG-121220-bin70</strain>
    </source>
</reference>
<evidence type="ECO:0008006" key="3">
    <source>
        <dbReference type="Google" id="ProtNLM"/>
    </source>
</evidence>
<evidence type="ECO:0000313" key="1">
    <source>
        <dbReference type="EMBL" id="KRO94139.1"/>
    </source>
</evidence>
<accession>A0A0R2U9Y1</accession>
<dbReference type="EMBL" id="LICA01000175">
    <property type="protein sequence ID" value="KRO94139.1"/>
    <property type="molecule type" value="Genomic_DNA"/>
</dbReference>
<protein>
    <recommendedName>
        <fullName evidence="3">Replicative helicase inhibitor G39P N-terminal domain-containing protein</fullName>
    </recommendedName>
</protein>
<name>A0A0R2U9Y1_9GAMM</name>
<dbReference type="AlphaFoldDB" id="A0A0R2U9Y1"/>
<evidence type="ECO:0000313" key="2">
    <source>
        <dbReference type="Proteomes" id="UP000051213"/>
    </source>
</evidence>
<proteinExistence type="predicted"/>
<organism evidence="1 2">
    <name type="scientific">SAR92 bacterium BACL26 MAG-121220-bin70</name>
    <dbReference type="NCBI Taxonomy" id="1655626"/>
    <lineage>
        <taxon>Bacteria</taxon>
        <taxon>Pseudomonadati</taxon>
        <taxon>Pseudomonadota</taxon>
        <taxon>Gammaproteobacteria</taxon>
        <taxon>Cellvibrionales</taxon>
        <taxon>Porticoccaceae</taxon>
        <taxon>SAR92 clade</taxon>
    </lineage>
</organism>